<dbReference type="InterPro" id="IPR001304">
    <property type="entry name" value="C-type_lectin-like"/>
</dbReference>
<sequence>MGWVVVWQSEGCGFDSSFSLPNVDVPLGKALNPKLPLGHRTRQPTISRTWFEAQQYCRKYYTDLATFENIEDFNRLKSPFSDSWAWIGLIDDPNSWKNKMGNDSNSWRWSTIQGTSQTNFIGSAETCVNMHNGFWYDSKCDQEKPFTCYYGKEIF</sequence>
<dbReference type="STRING" id="8078.ENSFHEP00000008854"/>
<evidence type="ECO:0000256" key="1">
    <source>
        <dbReference type="ARBA" id="ARBA00023157"/>
    </source>
</evidence>
<dbReference type="Proteomes" id="UP000265000">
    <property type="component" value="Unplaced"/>
</dbReference>
<dbReference type="Gene3D" id="3.10.100.10">
    <property type="entry name" value="Mannose-Binding Protein A, subunit A"/>
    <property type="match status" value="1"/>
</dbReference>
<feature type="domain" description="C-type lectin" evidence="2">
    <location>
        <begin position="48"/>
        <end position="149"/>
    </location>
</feature>
<keyword evidence="4" id="KW-1185">Reference proteome</keyword>
<dbReference type="PANTHER" id="PTHR45784:SF3">
    <property type="entry name" value="C-TYPE LECTIN DOMAIN FAMILY 4 MEMBER K-LIKE-RELATED"/>
    <property type="match status" value="1"/>
</dbReference>
<dbReference type="InterPro" id="IPR016186">
    <property type="entry name" value="C-type_lectin-like/link_sf"/>
</dbReference>
<organism evidence="3 4">
    <name type="scientific">Fundulus heteroclitus</name>
    <name type="common">Killifish</name>
    <name type="synonym">Mummichog</name>
    <dbReference type="NCBI Taxonomy" id="8078"/>
    <lineage>
        <taxon>Eukaryota</taxon>
        <taxon>Metazoa</taxon>
        <taxon>Chordata</taxon>
        <taxon>Craniata</taxon>
        <taxon>Vertebrata</taxon>
        <taxon>Euteleostomi</taxon>
        <taxon>Actinopterygii</taxon>
        <taxon>Neopterygii</taxon>
        <taxon>Teleostei</taxon>
        <taxon>Neoteleostei</taxon>
        <taxon>Acanthomorphata</taxon>
        <taxon>Ovalentaria</taxon>
        <taxon>Atherinomorphae</taxon>
        <taxon>Cyprinodontiformes</taxon>
        <taxon>Fundulidae</taxon>
        <taxon>Fundulus</taxon>
    </lineage>
</organism>
<accession>A0A3Q2P8R5</accession>
<dbReference type="InterPro" id="IPR016187">
    <property type="entry name" value="CTDL_fold"/>
</dbReference>
<reference evidence="3" key="2">
    <citation type="submission" date="2025-09" db="UniProtKB">
        <authorList>
            <consortium name="Ensembl"/>
        </authorList>
    </citation>
    <scope>IDENTIFICATION</scope>
</reference>
<proteinExistence type="predicted"/>
<keyword evidence="1" id="KW-1015">Disulfide bond</keyword>
<dbReference type="SUPFAM" id="SSF56436">
    <property type="entry name" value="C-type lectin-like"/>
    <property type="match status" value="1"/>
</dbReference>
<dbReference type="PROSITE" id="PS00615">
    <property type="entry name" value="C_TYPE_LECTIN_1"/>
    <property type="match status" value="1"/>
</dbReference>
<dbReference type="Pfam" id="PF00059">
    <property type="entry name" value="Lectin_C"/>
    <property type="match status" value="1"/>
</dbReference>
<evidence type="ECO:0000313" key="4">
    <source>
        <dbReference type="Proteomes" id="UP000265000"/>
    </source>
</evidence>
<dbReference type="AlphaFoldDB" id="A0A3Q2P8R5"/>
<evidence type="ECO:0000259" key="2">
    <source>
        <dbReference type="PROSITE" id="PS50041"/>
    </source>
</evidence>
<dbReference type="Ensembl" id="ENSFHET00000001447.1">
    <property type="protein sequence ID" value="ENSFHEP00000008854.1"/>
    <property type="gene ID" value="ENSFHEG00000010068.1"/>
</dbReference>
<dbReference type="GeneTree" id="ENSGT00940000169840"/>
<dbReference type="SMART" id="SM00034">
    <property type="entry name" value="CLECT"/>
    <property type="match status" value="1"/>
</dbReference>
<reference evidence="3" key="1">
    <citation type="submission" date="2025-08" db="UniProtKB">
        <authorList>
            <consortium name="Ensembl"/>
        </authorList>
    </citation>
    <scope>IDENTIFICATION</scope>
</reference>
<protein>
    <recommendedName>
        <fullName evidence="2">C-type lectin domain-containing protein</fullName>
    </recommendedName>
</protein>
<dbReference type="PANTHER" id="PTHR45784">
    <property type="entry name" value="C-TYPE LECTIN DOMAIN FAMILY 20 MEMBER A-RELATED"/>
    <property type="match status" value="1"/>
</dbReference>
<evidence type="ECO:0000313" key="3">
    <source>
        <dbReference type="Ensembl" id="ENSFHEP00000008854.1"/>
    </source>
</evidence>
<dbReference type="PROSITE" id="PS50041">
    <property type="entry name" value="C_TYPE_LECTIN_2"/>
    <property type="match status" value="1"/>
</dbReference>
<name>A0A3Q2P8R5_FUNHE</name>
<dbReference type="InterPro" id="IPR018378">
    <property type="entry name" value="C-type_lectin_CS"/>
</dbReference>